<evidence type="ECO:0000259" key="3">
    <source>
        <dbReference type="PROSITE" id="PS51746"/>
    </source>
</evidence>
<dbReference type="OrthoDB" id="60843at2759"/>
<feature type="domain" description="PPM-type phosphatase" evidence="3">
    <location>
        <begin position="102"/>
        <end position="365"/>
    </location>
</feature>
<dbReference type="eggNOG" id="KOG1379">
    <property type="taxonomic scope" value="Eukaryota"/>
</dbReference>
<evidence type="ECO:0000313" key="4">
    <source>
        <dbReference type="EMBL" id="ABN66283.2"/>
    </source>
</evidence>
<dbReference type="SMART" id="SM00332">
    <property type="entry name" value="PP2Cc"/>
    <property type="match status" value="1"/>
</dbReference>
<gene>
    <name evidence="4" type="ORF">PICST_83421</name>
</gene>
<dbReference type="InterPro" id="IPR036457">
    <property type="entry name" value="PPM-type-like_dom_sf"/>
</dbReference>
<dbReference type="CDD" id="cd00143">
    <property type="entry name" value="PP2Cc"/>
    <property type="match status" value="1"/>
</dbReference>
<dbReference type="GO" id="GO:0005635">
    <property type="term" value="C:nuclear envelope"/>
    <property type="evidence" value="ECO:0007669"/>
    <property type="project" value="EnsemblFungi"/>
</dbReference>
<evidence type="ECO:0000256" key="1">
    <source>
        <dbReference type="RuleBase" id="RU366020"/>
    </source>
</evidence>
<dbReference type="InParanoid" id="A3LSR9"/>
<keyword evidence="1" id="KW-0378">Hydrolase</keyword>
<sequence>MARRFHIAFYIAIVVLSMLLSFVTKRSVAASARPASAAPRFASRRSFSFGSSSWSSAKTPASASAASASSNYDNALSSVLHYDIAVAYQPKDREESNLFKKKHNKPSPALESPSGEDNLFVSSQSAQGYVAIGVADGVGGWSEAGYDSSAISRELCASMRNKFENAENVQTLTPKELLSKAFDEISTSPKVEIGGTTACLGILTPDKKLLVANLGDSWCGLFRDYQLVRESHFQTHNFNTPYQLAKIPAQIMRQAQLEGRRYIVDSPSLADEYEWDLKKDDIIMFATDGVTDNVIPKDIEIFLKDQLSDGNNKLDVVAKTFVKEVAKVSKDTNFPSAFAQELSRLTGQKYLGGKEDDITVVIVRVT</sequence>
<feature type="region of interest" description="Disordered" evidence="2">
    <location>
        <begin position="97"/>
        <end position="117"/>
    </location>
</feature>
<dbReference type="PANTHER" id="PTHR12320">
    <property type="entry name" value="PROTEIN PHOSPHATASE 2C"/>
    <property type="match status" value="1"/>
</dbReference>
<dbReference type="GO" id="GO:0004722">
    <property type="term" value="F:protein serine/threonine phosphatase activity"/>
    <property type="evidence" value="ECO:0007669"/>
    <property type="project" value="UniProtKB-EC"/>
</dbReference>
<dbReference type="EMBL" id="CP000498">
    <property type="protein sequence ID" value="ABN66283.2"/>
    <property type="molecule type" value="Genomic_DNA"/>
</dbReference>
<comment type="similarity">
    <text evidence="1">Belongs to the PP2C family.</text>
</comment>
<dbReference type="SMART" id="SM00331">
    <property type="entry name" value="PP2C_SIG"/>
    <property type="match status" value="1"/>
</dbReference>
<proteinExistence type="inferred from homology"/>
<dbReference type="PANTHER" id="PTHR12320:SF1">
    <property type="entry name" value="PROTEIN PHOSPHATASE PTC7 HOMOLOG"/>
    <property type="match status" value="1"/>
</dbReference>
<keyword evidence="1" id="KW-0479">Metal-binding</keyword>
<keyword evidence="1" id="KW-0904">Protein phosphatase</keyword>
<dbReference type="GeneID" id="4838368"/>
<dbReference type="OMA" id="ANTIAWM"/>
<keyword evidence="5" id="KW-1185">Reference proteome</keyword>
<dbReference type="KEGG" id="pic:PICST_83421"/>
<evidence type="ECO:0000313" key="5">
    <source>
        <dbReference type="Proteomes" id="UP000002258"/>
    </source>
</evidence>
<dbReference type="EC" id="3.1.3.16" evidence="1"/>
<dbReference type="GO" id="GO:0005739">
    <property type="term" value="C:mitochondrion"/>
    <property type="evidence" value="ECO:0007669"/>
    <property type="project" value="EnsemblFungi"/>
</dbReference>
<comment type="cofactor">
    <cofactor evidence="1">
        <name>Mn(2+)</name>
        <dbReference type="ChEBI" id="CHEBI:29035"/>
    </cofactor>
</comment>
<dbReference type="SUPFAM" id="SSF81606">
    <property type="entry name" value="PP2C-like"/>
    <property type="match status" value="1"/>
</dbReference>
<dbReference type="HOGENOM" id="CLU_029404_7_0_1"/>
<dbReference type="STRING" id="322104.A3LSR9"/>
<dbReference type="Pfam" id="PF00481">
    <property type="entry name" value="PP2C"/>
    <property type="match status" value="1"/>
</dbReference>
<comment type="catalytic activity">
    <reaction evidence="1">
        <text>O-phospho-L-seryl-[protein] + H2O = L-seryl-[protein] + phosphate</text>
        <dbReference type="Rhea" id="RHEA:20629"/>
        <dbReference type="Rhea" id="RHEA-COMP:9863"/>
        <dbReference type="Rhea" id="RHEA-COMP:11604"/>
        <dbReference type="ChEBI" id="CHEBI:15377"/>
        <dbReference type="ChEBI" id="CHEBI:29999"/>
        <dbReference type="ChEBI" id="CHEBI:43474"/>
        <dbReference type="ChEBI" id="CHEBI:83421"/>
        <dbReference type="EC" id="3.1.3.16"/>
    </reaction>
</comment>
<dbReference type="FunCoup" id="A3LSR9">
    <property type="interactions" value="682"/>
</dbReference>
<protein>
    <recommendedName>
        <fullName evidence="1">Protein phosphatase</fullName>
        <ecNumber evidence="1">3.1.3.16</ecNumber>
    </recommendedName>
</protein>
<dbReference type="FunFam" id="3.60.40.10:FF:000093">
    <property type="entry name" value="Type 2C protein Phosphatase"/>
    <property type="match status" value="1"/>
</dbReference>
<organism evidence="4 5">
    <name type="scientific">Scheffersomyces stipitis (strain ATCC 58785 / CBS 6054 / NBRC 10063 / NRRL Y-11545)</name>
    <name type="common">Yeast</name>
    <name type="synonym">Pichia stipitis</name>
    <dbReference type="NCBI Taxonomy" id="322104"/>
    <lineage>
        <taxon>Eukaryota</taxon>
        <taxon>Fungi</taxon>
        <taxon>Dikarya</taxon>
        <taxon>Ascomycota</taxon>
        <taxon>Saccharomycotina</taxon>
        <taxon>Pichiomycetes</taxon>
        <taxon>Debaryomycetaceae</taxon>
        <taxon>Scheffersomyces</taxon>
    </lineage>
</organism>
<comment type="cofactor">
    <cofactor evidence="1">
        <name>Mg(2+)</name>
        <dbReference type="ChEBI" id="CHEBI:18420"/>
    </cofactor>
</comment>
<evidence type="ECO:0000256" key="2">
    <source>
        <dbReference type="SAM" id="MobiDB-lite"/>
    </source>
</evidence>
<comment type="catalytic activity">
    <reaction evidence="1">
        <text>O-phospho-L-threonyl-[protein] + H2O = L-threonyl-[protein] + phosphate</text>
        <dbReference type="Rhea" id="RHEA:47004"/>
        <dbReference type="Rhea" id="RHEA-COMP:11060"/>
        <dbReference type="Rhea" id="RHEA-COMP:11605"/>
        <dbReference type="ChEBI" id="CHEBI:15377"/>
        <dbReference type="ChEBI" id="CHEBI:30013"/>
        <dbReference type="ChEBI" id="CHEBI:43474"/>
        <dbReference type="ChEBI" id="CHEBI:61977"/>
        <dbReference type="EC" id="3.1.3.16"/>
    </reaction>
</comment>
<keyword evidence="1" id="KW-0464">Manganese</keyword>
<dbReference type="GO" id="GO:0046872">
    <property type="term" value="F:metal ion binding"/>
    <property type="evidence" value="ECO:0007669"/>
    <property type="project" value="UniProtKB-UniRule"/>
</dbReference>
<dbReference type="Gene3D" id="3.60.40.10">
    <property type="entry name" value="PPM-type phosphatase domain"/>
    <property type="match status" value="1"/>
</dbReference>
<accession>A3LSR9</accession>
<dbReference type="AlphaFoldDB" id="A3LSR9"/>
<dbReference type="RefSeq" id="XP_001384312.2">
    <property type="nucleotide sequence ID" value="XM_001384275.1"/>
</dbReference>
<dbReference type="GO" id="GO:1904775">
    <property type="term" value="P:positive regulation of ubiquinone biosynthetic process"/>
    <property type="evidence" value="ECO:0007669"/>
    <property type="project" value="EnsemblFungi"/>
</dbReference>
<reference evidence="4 5" key="1">
    <citation type="journal article" date="2007" name="Nat. Biotechnol.">
        <title>Genome sequence of the lignocellulose-bioconverting and xylose-fermenting yeast Pichia stipitis.</title>
        <authorList>
            <person name="Jeffries T.W."/>
            <person name="Grigoriev I.V."/>
            <person name="Grimwood J."/>
            <person name="Laplaza J.M."/>
            <person name="Aerts A."/>
            <person name="Salamov A."/>
            <person name="Schmutz J."/>
            <person name="Lindquist E."/>
            <person name="Dehal P."/>
            <person name="Shapiro H."/>
            <person name="Jin Y.S."/>
            <person name="Passoth V."/>
            <person name="Richardson P.M."/>
        </authorList>
    </citation>
    <scope>NUCLEOTIDE SEQUENCE [LARGE SCALE GENOMIC DNA]</scope>
    <source>
        <strain evidence="5">ATCC 58785 / CBS 6054 / NBRC 10063 / NRRL Y-11545</strain>
    </source>
</reference>
<dbReference type="InterPro" id="IPR039123">
    <property type="entry name" value="PPTC7"/>
</dbReference>
<name>A3LSR9_PICST</name>
<keyword evidence="1" id="KW-0460">Magnesium</keyword>
<dbReference type="InterPro" id="IPR001932">
    <property type="entry name" value="PPM-type_phosphatase-like_dom"/>
</dbReference>
<dbReference type="Proteomes" id="UP000002258">
    <property type="component" value="Chromosome 4"/>
</dbReference>
<dbReference type="PROSITE" id="PS51746">
    <property type="entry name" value="PPM_2"/>
    <property type="match status" value="1"/>
</dbReference>